<gene>
    <name evidence="3" type="ORF">WKR92_00325</name>
</gene>
<evidence type="ECO:0000259" key="1">
    <source>
        <dbReference type="Pfam" id="PF00534"/>
    </source>
</evidence>
<dbReference type="EMBL" id="JBBVGT010000001">
    <property type="protein sequence ID" value="MFB5944265.1"/>
    <property type="molecule type" value="Genomic_DNA"/>
</dbReference>
<dbReference type="InterPro" id="IPR028098">
    <property type="entry name" value="Glyco_trans_4-like_N"/>
</dbReference>
<dbReference type="InterPro" id="IPR001296">
    <property type="entry name" value="Glyco_trans_1"/>
</dbReference>
<proteinExistence type="predicted"/>
<dbReference type="Pfam" id="PF13439">
    <property type="entry name" value="Glyco_transf_4"/>
    <property type="match status" value="1"/>
</dbReference>
<dbReference type="RefSeq" id="WP_375555849.1">
    <property type="nucleotide sequence ID" value="NZ_JBBVGT010000001.1"/>
</dbReference>
<dbReference type="Proteomes" id="UP001580928">
    <property type="component" value="Unassembled WGS sequence"/>
</dbReference>
<protein>
    <submittedName>
        <fullName evidence="3">Glycosyltransferase family 4 protein</fullName>
    </submittedName>
</protein>
<feature type="domain" description="Glycosyl transferase family 1" evidence="1">
    <location>
        <begin position="207"/>
        <end position="370"/>
    </location>
</feature>
<dbReference type="PANTHER" id="PTHR12526">
    <property type="entry name" value="GLYCOSYLTRANSFERASE"/>
    <property type="match status" value="1"/>
</dbReference>
<keyword evidence="4" id="KW-1185">Reference proteome</keyword>
<reference evidence="3 4" key="1">
    <citation type="submission" date="2024-04" db="EMBL/GenBank/DDBJ databases">
        <title>Albibacterium profundi sp. nov., isolated from sediment of the Challenger Deep of Mariana Trench.</title>
        <authorList>
            <person name="Wang Y."/>
        </authorList>
    </citation>
    <scope>NUCLEOTIDE SEQUENCE [LARGE SCALE GENOMIC DNA]</scope>
    <source>
        <strain evidence="3 4">RHL897</strain>
    </source>
</reference>
<dbReference type="Gene3D" id="3.40.50.2000">
    <property type="entry name" value="Glycogen Phosphorylase B"/>
    <property type="match status" value="2"/>
</dbReference>
<dbReference type="CDD" id="cd03794">
    <property type="entry name" value="GT4_WbuB-like"/>
    <property type="match status" value="1"/>
</dbReference>
<organism evidence="3 4">
    <name type="scientific">Albibacterium profundi</name>
    <dbReference type="NCBI Taxonomy" id="3134906"/>
    <lineage>
        <taxon>Bacteria</taxon>
        <taxon>Pseudomonadati</taxon>
        <taxon>Bacteroidota</taxon>
        <taxon>Sphingobacteriia</taxon>
        <taxon>Sphingobacteriales</taxon>
        <taxon>Sphingobacteriaceae</taxon>
        <taxon>Albibacterium</taxon>
    </lineage>
</organism>
<evidence type="ECO:0000313" key="3">
    <source>
        <dbReference type="EMBL" id="MFB5944265.1"/>
    </source>
</evidence>
<evidence type="ECO:0000313" key="4">
    <source>
        <dbReference type="Proteomes" id="UP001580928"/>
    </source>
</evidence>
<sequence length="399" mass="45328">MKIVYFYQYFSTPKGSWGTRVYEFAKEWVEQGHEVTVVSSVYSKSDLKAEKLIEDQYFEGIHVKVINVTIDNKQSFMKRIWSFLQYSFLSSYYALTLKADIVIASSGPITIGLPGLIARYIRGRKLVFETRDLWPEGAIELGIINNSLMKKVAYWFEKICYKASSYIVTLSPGMTQNIKKRFGFKNVDDVTNAANIELFSTPVPFDSEFVSSKSYAIYTGNIGMVNNSYWLYETAKVLKRSNRDDIKILLIGEGQQREELEALAVKEGVDNFIRLGLMPKSDLVGYVQNAFVSLVPLKGTPVLDTSSPNKFFESLAAGVPVIQNTQGWMKDFLTEHEIGLTLDPNDPEQLANALIEMKDNPDKTNMMGKKSLTIAKQYFDKDYLANKMLKILEKVHGEK</sequence>
<comment type="caution">
    <text evidence="3">The sequence shown here is derived from an EMBL/GenBank/DDBJ whole genome shotgun (WGS) entry which is preliminary data.</text>
</comment>
<dbReference type="SUPFAM" id="SSF53756">
    <property type="entry name" value="UDP-Glycosyltransferase/glycogen phosphorylase"/>
    <property type="match status" value="1"/>
</dbReference>
<name>A0ABV5CA21_9SPHI</name>
<dbReference type="Pfam" id="PF00534">
    <property type="entry name" value="Glycos_transf_1"/>
    <property type="match status" value="1"/>
</dbReference>
<evidence type="ECO:0000259" key="2">
    <source>
        <dbReference type="Pfam" id="PF13439"/>
    </source>
</evidence>
<dbReference type="PANTHER" id="PTHR12526:SF638">
    <property type="entry name" value="SPORE COAT PROTEIN SA"/>
    <property type="match status" value="1"/>
</dbReference>
<accession>A0ABV5CA21</accession>
<feature type="domain" description="Glycosyltransferase subfamily 4-like N-terminal" evidence="2">
    <location>
        <begin position="19"/>
        <end position="186"/>
    </location>
</feature>